<evidence type="ECO:0000256" key="2">
    <source>
        <dbReference type="ARBA" id="ARBA00022692"/>
    </source>
</evidence>
<dbReference type="EMBL" id="CACVBM020001064">
    <property type="protein sequence ID" value="CAA7028182.1"/>
    <property type="molecule type" value="Genomic_DNA"/>
</dbReference>
<evidence type="ECO:0000256" key="4">
    <source>
        <dbReference type="ARBA" id="ARBA00023136"/>
    </source>
</evidence>
<dbReference type="InterPro" id="IPR006214">
    <property type="entry name" value="Bax_inhibitor_1-related"/>
</dbReference>
<dbReference type="Proteomes" id="UP000467841">
    <property type="component" value="Unassembled WGS sequence"/>
</dbReference>
<reference evidence="6" key="1">
    <citation type="submission" date="2020-01" db="EMBL/GenBank/DDBJ databases">
        <authorList>
            <person name="Mishra B."/>
        </authorList>
    </citation>
    <scope>NUCLEOTIDE SEQUENCE [LARGE SCALE GENOMIC DNA]</scope>
</reference>
<proteinExistence type="predicted"/>
<comment type="subcellular location">
    <subcellularLocation>
        <location evidence="1">Membrane</location>
        <topology evidence="1">Multi-pass membrane protein</topology>
    </subcellularLocation>
</comment>
<feature type="transmembrane region" description="Helical" evidence="5">
    <location>
        <begin position="63"/>
        <end position="85"/>
    </location>
</feature>
<dbReference type="GO" id="GO:0016020">
    <property type="term" value="C:membrane"/>
    <property type="evidence" value="ECO:0007669"/>
    <property type="project" value="UniProtKB-SubCell"/>
</dbReference>
<comment type="caution">
    <text evidence="6">The sequence shown here is derived from an EMBL/GenBank/DDBJ whole genome shotgun (WGS) entry which is preliminary data.</text>
</comment>
<evidence type="ECO:0000313" key="7">
    <source>
        <dbReference type="Proteomes" id="UP000467841"/>
    </source>
</evidence>
<evidence type="ECO:0000256" key="1">
    <source>
        <dbReference type="ARBA" id="ARBA00004141"/>
    </source>
</evidence>
<sequence>MLLNIGGVVTALAVLGGLLWLAFFTSPTENPKKRLSLLILILVLQGASDGFIVHFLFGYDDGRILIVFFVGAALPFVCFLAAANFARRREHIYFGGSASSMLAVIMWLLLASLFYGKSFCGKEQLVPFLAFVVALVVESENIIDRAIHGDLDVVKQSALFCLAAFCHLICIMVATAASMKHYREKKKQSRN</sequence>
<dbReference type="AlphaFoldDB" id="A0A6D2IRD7"/>
<evidence type="ECO:0000313" key="6">
    <source>
        <dbReference type="EMBL" id="CAA7028182.1"/>
    </source>
</evidence>
<dbReference type="OrthoDB" id="1277691at2759"/>
<evidence type="ECO:0000256" key="3">
    <source>
        <dbReference type="ARBA" id="ARBA00022989"/>
    </source>
</evidence>
<dbReference type="Pfam" id="PF01027">
    <property type="entry name" value="Bax1-I"/>
    <property type="match status" value="1"/>
</dbReference>
<keyword evidence="2 5" id="KW-0812">Transmembrane</keyword>
<evidence type="ECO:0000256" key="5">
    <source>
        <dbReference type="SAM" id="Phobius"/>
    </source>
</evidence>
<accession>A0A6D2IRD7</accession>
<keyword evidence="7" id="KW-1185">Reference proteome</keyword>
<name>A0A6D2IRD7_9BRAS</name>
<feature type="transmembrane region" description="Helical" evidence="5">
    <location>
        <begin position="37"/>
        <end position="57"/>
    </location>
</feature>
<feature type="transmembrane region" description="Helical" evidence="5">
    <location>
        <begin position="157"/>
        <end position="177"/>
    </location>
</feature>
<keyword evidence="3 5" id="KW-1133">Transmembrane helix</keyword>
<gene>
    <name evidence="6" type="ORF">MERR_LOCUS15417</name>
</gene>
<organism evidence="6 7">
    <name type="scientific">Microthlaspi erraticum</name>
    <dbReference type="NCBI Taxonomy" id="1685480"/>
    <lineage>
        <taxon>Eukaryota</taxon>
        <taxon>Viridiplantae</taxon>
        <taxon>Streptophyta</taxon>
        <taxon>Embryophyta</taxon>
        <taxon>Tracheophyta</taxon>
        <taxon>Spermatophyta</taxon>
        <taxon>Magnoliopsida</taxon>
        <taxon>eudicotyledons</taxon>
        <taxon>Gunneridae</taxon>
        <taxon>Pentapetalae</taxon>
        <taxon>rosids</taxon>
        <taxon>malvids</taxon>
        <taxon>Brassicales</taxon>
        <taxon>Brassicaceae</taxon>
        <taxon>Coluteocarpeae</taxon>
        <taxon>Microthlaspi</taxon>
    </lineage>
</organism>
<keyword evidence="4 5" id="KW-0472">Membrane</keyword>
<protein>
    <submittedName>
        <fullName evidence="6">Uncharacterized protein</fullName>
    </submittedName>
</protein>
<feature type="transmembrane region" description="Helical" evidence="5">
    <location>
        <begin position="92"/>
        <end position="115"/>
    </location>
</feature>
<feature type="transmembrane region" description="Helical" evidence="5">
    <location>
        <begin position="6"/>
        <end position="25"/>
    </location>
</feature>